<keyword evidence="8" id="KW-0547">Nucleotide-binding</keyword>
<dbReference type="InterPro" id="IPR036890">
    <property type="entry name" value="HATPase_C_sf"/>
</dbReference>
<feature type="transmembrane region" description="Helical" evidence="14">
    <location>
        <begin position="296"/>
        <end position="316"/>
    </location>
</feature>
<protein>
    <recommendedName>
        <fullName evidence="3">histidine kinase</fullName>
        <ecNumber evidence="3">2.7.13.3</ecNumber>
    </recommendedName>
</protein>
<dbReference type="Pfam" id="PF02518">
    <property type="entry name" value="HATPase_c"/>
    <property type="match status" value="1"/>
</dbReference>
<evidence type="ECO:0000256" key="13">
    <source>
        <dbReference type="ARBA" id="ARBA00023136"/>
    </source>
</evidence>
<dbReference type="Gene3D" id="3.30.565.10">
    <property type="entry name" value="Histidine kinase-like ATPase, C-terminal domain"/>
    <property type="match status" value="1"/>
</dbReference>
<evidence type="ECO:0000256" key="10">
    <source>
        <dbReference type="ARBA" id="ARBA00022840"/>
    </source>
</evidence>
<evidence type="ECO:0000259" key="15">
    <source>
        <dbReference type="PROSITE" id="PS50109"/>
    </source>
</evidence>
<dbReference type="CDD" id="cd06225">
    <property type="entry name" value="HAMP"/>
    <property type="match status" value="1"/>
</dbReference>
<keyword evidence="10" id="KW-0067">ATP-binding</keyword>
<evidence type="ECO:0000256" key="8">
    <source>
        <dbReference type="ARBA" id="ARBA00022741"/>
    </source>
</evidence>
<dbReference type="GO" id="GO:0005886">
    <property type="term" value="C:plasma membrane"/>
    <property type="evidence" value="ECO:0007669"/>
    <property type="project" value="UniProtKB-SubCell"/>
</dbReference>
<dbReference type="Pfam" id="PF00672">
    <property type="entry name" value="HAMP"/>
    <property type="match status" value="1"/>
</dbReference>
<evidence type="ECO:0000256" key="11">
    <source>
        <dbReference type="ARBA" id="ARBA00022989"/>
    </source>
</evidence>
<dbReference type="InterPro" id="IPR004358">
    <property type="entry name" value="Sig_transdc_His_kin-like_C"/>
</dbReference>
<keyword evidence="5" id="KW-0597">Phosphoprotein</keyword>
<keyword evidence="4" id="KW-1003">Cell membrane</keyword>
<dbReference type="Gene3D" id="6.10.340.10">
    <property type="match status" value="1"/>
</dbReference>
<proteinExistence type="predicted"/>
<dbReference type="HOGENOM" id="CLU_020473_6_1_9"/>
<evidence type="ECO:0000256" key="9">
    <source>
        <dbReference type="ARBA" id="ARBA00022777"/>
    </source>
</evidence>
<dbReference type="Pfam" id="PF06580">
    <property type="entry name" value="His_kinase"/>
    <property type="match status" value="1"/>
</dbReference>
<dbReference type="InterPro" id="IPR010559">
    <property type="entry name" value="Sig_transdc_His_kin_internal"/>
</dbReference>
<reference evidence="17 18" key="2">
    <citation type="journal article" date="2011" name="J. Bacteriol.">
        <title>Complete genome sequences for the anaerobic, extremely thermophilic plant biomass-degrading bacteria Caldicellulosiruptor hydrothermalis, Caldicellulosiruptor kristjanssonii, Caldicellulosiruptor kronotskyensis, Caldicellulosiruptor owensenis, and Caldicellulosiruptor lactoaceticus.</title>
        <authorList>
            <person name="Blumer-Schuette S.E."/>
            <person name="Ozdemir I."/>
            <person name="Mistry D."/>
            <person name="Lucas S."/>
            <person name="Lapidus A."/>
            <person name="Cheng J.F."/>
            <person name="Goodwin L.A."/>
            <person name="Pitluck S."/>
            <person name="Land M.L."/>
            <person name="Hauser L.J."/>
            <person name="Woyke T."/>
            <person name="Mikhailova N."/>
            <person name="Pati A."/>
            <person name="Kyrpides N.C."/>
            <person name="Ivanova N."/>
            <person name="Detter J.C."/>
            <person name="Walston-Davenport K."/>
            <person name="Han S."/>
            <person name="Adams M.W."/>
            <person name="Kelly R.M."/>
        </authorList>
    </citation>
    <scope>NUCLEOTIDE SEQUENCE [LARGE SCALE GENOMIC DNA]</scope>
    <source>
        <strain evidence="18">DSM 18902 / VKM B-2412 / 2002</strain>
    </source>
</reference>
<keyword evidence="13 14" id="KW-0472">Membrane</keyword>
<keyword evidence="7 14" id="KW-0812">Transmembrane</keyword>
<dbReference type="InterPro" id="IPR050640">
    <property type="entry name" value="Bact_2-comp_sensor_kinase"/>
</dbReference>
<dbReference type="SMART" id="SM00304">
    <property type="entry name" value="HAMP"/>
    <property type="match status" value="1"/>
</dbReference>
<keyword evidence="18" id="KW-1185">Reference proteome</keyword>
<evidence type="ECO:0000256" key="4">
    <source>
        <dbReference type="ARBA" id="ARBA00022475"/>
    </source>
</evidence>
<dbReference type="Proteomes" id="UP000006835">
    <property type="component" value="Chromosome"/>
</dbReference>
<organism evidence="17 18">
    <name type="scientific">Caldicellulosiruptor kronotskyensis (strain DSM 18902 / VKM B-2412 / 2002)</name>
    <dbReference type="NCBI Taxonomy" id="632348"/>
    <lineage>
        <taxon>Bacteria</taxon>
        <taxon>Bacillati</taxon>
        <taxon>Bacillota</taxon>
        <taxon>Bacillota incertae sedis</taxon>
        <taxon>Caldicellulosiruptorales</taxon>
        <taxon>Caldicellulosiruptoraceae</taxon>
        <taxon>Caldicellulosiruptor</taxon>
    </lineage>
</organism>
<evidence type="ECO:0000256" key="6">
    <source>
        <dbReference type="ARBA" id="ARBA00022679"/>
    </source>
</evidence>
<dbReference type="PROSITE" id="PS50109">
    <property type="entry name" value="HIS_KIN"/>
    <property type="match status" value="1"/>
</dbReference>
<keyword evidence="12" id="KW-0902">Two-component regulatory system</keyword>
<evidence type="ECO:0000313" key="18">
    <source>
        <dbReference type="Proteomes" id="UP000006835"/>
    </source>
</evidence>
<evidence type="ECO:0000256" key="5">
    <source>
        <dbReference type="ARBA" id="ARBA00022553"/>
    </source>
</evidence>
<dbReference type="SUPFAM" id="SSF55874">
    <property type="entry name" value="ATPase domain of HSP90 chaperone/DNA topoisomerase II/histidine kinase"/>
    <property type="match status" value="1"/>
</dbReference>
<dbReference type="GO" id="GO:0005524">
    <property type="term" value="F:ATP binding"/>
    <property type="evidence" value="ECO:0007669"/>
    <property type="project" value="UniProtKB-KW"/>
</dbReference>
<keyword evidence="11 14" id="KW-1133">Transmembrane helix</keyword>
<name>E4SCG1_CALK2</name>
<dbReference type="PATRIC" id="fig|632348.3.peg.104"/>
<dbReference type="InterPro" id="IPR005467">
    <property type="entry name" value="His_kinase_dom"/>
</dbReference>
<sequence length="589" mass="68897">MKYIKSLFSLTSIKFKLLLALVLITCIPTLILGYIGYLKYTEVLKNKFLKSQEVNIIQMSSIIDYYTQNIYKFTQEVLYDNSIYNFYKTLIDRNDDPELFNYIFKKDFEGYLNSLLLSRNDINLIAFNFSENNSLFYVSRENERIDSSDVCVIYQKAKKTDGKPIIYVKPINKLYSDVYIGRIVYDRNTLDEIGLLIVKMNLNKLYDSITTLKIKNYDAIAFAYRDKLIYVNFLNSTNSTDLEDLIVNKHKFELTSNFKNNYYFVKSDVPISGWTCYMFFSKKFLLNEINLVSKTLFFLFIITVLLSLLLINYIYLDITSPINQLIRYMKKVENGEMQIKIESNRKDEFGYLISSFNRMTEKINHLINQVYKARLIAKDAQIKALQAQINPHFLFNTLDVINWKAKFLGAEEISEMITALATLLEYSINREDSTLVSLQRELEYIDSYIFLVCKRNNHLKNLNFIKDVKNNDLLNFKIPFMTLQPIIENCIKHAFDSNIKEPTILLEIEEYNNKLIIKVKDNGKGIEPEKLSYISSRLHKMPDFSEKDGCGIGLLNVHRRLRLLFGNQYRLLINSTVGSGTEIVLVIPK</sequence>
<comment type="catalytic activity">
    <reaction evidence="1">
        <text>ATP + protein L-histidine = ADP + protein N-phospho-L-histidine.</text>
        <dbReference type="EC" id="2.7.13.3"/>
    </reaction>
</comment>
<gene>
    <name evidence="17" type="ordered locus">Calkro_0100</name>
</gene>
<dbReference type="PANTHER" id="PTHR34220">
    <property type="entry name" value="SENSOR HISTIDINE KINASE YPDA"/>
    <property type="match status" value="1"/>
</dbReference>
<accession>E4SCG1</accession>
<keyword evidence="6" id="KW-0808">Transferase</keyword>
<dbReference type="OrthoDB" id="9809348at2"/>
<comment type="subcellular location">
    <subcellularLocation>
        <location evidence="2">Cell membrane</location>
        <topology evidence="2">Multi-pass membrane protein</topology>
    </subcellularLocation>
</comment>
<feature type="domain" description="Histidine kinase" evidence="15">
    <location>
        <begin position="483"/>
        <end position="589"/>
    </location>
</feature>
<dbReference type="PANTHER" id="PTHR34220:SF11">
    <property type="entry name" value="SENSOR PROTEIN KINASE HPTS"/>
    <property type="match status" value="1"/>
</dbReference>
<evidence type="ECO:0000256" key="7">
    <source>
        <dbReference type="ARBA" id="ARBA00022692"/>
    </source>
</evidence>
<dbReference type="PRINTS" id="PR00344">
    <property type="entry name" value="BCTRLSENSOR"/>
</dbReference>
<dbReference type="SUPFAM" id="SSF158472">
    <property type="entry name" value="HAMP domain-like"/>
    <property type="match status" value="1"/>
</dbReference>
<evidence type="ECO:0000256" key="12">
    <source>
        <dbReference type="ARBA" id="ARBA00023012"/>
    </source>
</evidence>
<evidence type="ECO:0000259" key="16">
    <source>
        <dbReference type="PROSITE" id="PS50885"/>
    </source>
</evidence>
<dbReference type="AlphaFoldDB" id="E4SCG1"/>
<evidence type="ECO:0000256" key="14">
    <source>
        <dbReference type="SAM" id="Phobius"/>
    </source>
</evidence>
<keyword evidence="9 17" id="KW-0418">Kinase</keyword>
<dbReference type="EC" id="2.7.13.3" evidence="3"/>
<feature type="domain" description="HAMP" evidence="16">
    <location>
        <begin position="316"/>
        <end position="368"/>
    </location>
</feature>
<evidence type="ECO:0000256" key="2">
    <source>
        <dbReference type="ARBA" id="ARBA00004651"/>
    </source>
</evidence>
<reference key="1">
    <citation type="submission" date="2010-11" db="EMBL/GenBank/DDBJ databases">
        <title>Complete sequence of Caldicellulosiruptor kronotskyensis 2002.</title>
        <authorList>
            <consortium name="US DOE Joint Genome Institute"/>
            <person name="Lucas S."/>
            <person name="Copeland A."/>
            <person name="Lapidus A."/>
            <person name="Cheng J.-F."/>
            <person name="Bruce D."/>
            <person name="Goodwin L."/>
            <person name="Pitluck S."/>
            <person name="Davenport K."/>
            <person name="Detter J.C."/>
            <person name="Han C."/>
            <person name="Tapia R."/>
            <person name="Land M."/>
            <person name="Hauser L."/>
            <person name="Jeffries C."/>
            <person name="Kyrpides N."/>
            <person name="Ivanova N."/>
            <person name="Mikhailova N."/>
            <person name="Blumer-Schuette S.E."/>
            <person name="Kelly R.M."/>
            <person name="Woyke T."/>
        </authorList>
    </citation>
    <scope>NUCLEOTIDE SEQUENCE</scope>
    <source>
        <strain>2002</strain>
    </source>
</reference>
<dbReference type="GO" id="GO:0000155">
    <property type="term" value="F:phosphorelay sensor kinase activity"/>
    <property type="evidence" value="ECO:0007669"/>
    <property type="project" value="InterPro"/>
</dbReference>
<evidence type="ECO:0000256" key="1">
    <source>
        <dbReference type="ARBA" id="ARBA00000085"/>
    </source>
</evidence>
<dbReference type="KEGG" id="ckn:Calkro_0100"/>
<dbReference type="InterPro" id="IPR003660">
    <property type="entry name" value="HAMP_dom"/>
</dbReference>
<dbReference type="InterPro" id="IPR003594">
    <property type="entry name" value="HATPase_dom"/>
</dbReference>
<evidence type="ECO:0000256" key="3">
    <source>
        <dbReference type="ARBA" id="ARBA00012438"/>
    </source>
</evidence>
<evidence type="ECO:0000313" key="17">
    <source>
        <dbReference type="EMBL" id="ADQ45016.1"/>
    </source>
</evidence>
<dbReference type="EMBL" id="CP002330">
    <property type="protein sequence ID" value="ADQ45016.1"/>
    <property type="molecule type" value="Genomic_DNA"/>
</dbReference>
<dbReference type="PROSITE" id="PS50885">
    <property type="entry name" value="HAMP"/>
    <property type="match status" value="1"/>
</dbReference>